<evidence type="ECO:0000256" key="1">
    <source>
        <dbReference type="SAM" id="MobiDB-lite"/>
    </source>
</evidence>
<evidence type="ECO:0000256" key="2">
    <source>
        <dbReference type="SAM" id="Phobius"/>
    </source>
</evidence>
<keyword evidence="2" id="KW-1133">Transmembrane helix</keyword>
<feature type="transmembrane region" description="Helical" evidence="2">
    <location>
        <begin position="36"/>
        <end position="56"/>
    </location>
</feature>
<feature type="transmembrane region" description="Helical" evidence="2">
    <location>
        <begin position="68"/>
        <end position="89"/>
    </location>
</feature>
<dbReference type="AlphaFoldDB" id="A0A939DWM9"/>
<comment type="caution">
    <text evidence="3">The sequence shown here is derived from an EMBL/GenBank/DDBJ whole genome shotgun (WGS) entry which is preliminary data.</text>
</comment>
<feature type="transmembrane region" description="Helical" evidence="2">
    <location>
        <begin position="138"/>
        <end position="161"/>
    </location>
</feature>
<dbReference type="Pfam" id="PF19853">
    <property type="entry name" value="DUF6328"/>
    <property type="match status" value="1"/>
</dbReference>
<proteinExistence type="predicted"/>
<protein>
    <submittedName>
        <fullName evidence="3">Sodium:proton antiporter</fullName>
    </submittedName>
</protein>
<feature type="transmembrane region" description="Helical" evidence="2">
    <location>
        <begin position="110"/>
        <end position="132"/>
    </location>
</feature>
<evidence type="ECO:0000313" key="4">
    <source>
        <dbReference type="Proteomes" id="UP000664385"/>
    </source>
</evidence>
<organism evidence="3 4">
    <name type="scientific">Microbacterium esteraromaticum</name>
    <dbReference type="NCBI Taxonomy" id="57043"/>
    <lineage>
        <taxon>Bacteria</taxon>
        <taxon>Bacillati</taxon>
        <taxon>Actinomycetota</taxon>
        <taxon>Actinomycetes</taxon>
        <taxon>Micrococcales</taxon>
        <taxon>Microbacteriaceae</taxon>
        <taxon>Microbacterium</taxon>
    </lineage>
</organism>
<accession>A0A939DWM9</accession>
<gene>
    <name evidence="3" type="ORF">JF543_06495</name>
</gene>
<feature type="compositionally biased region" description="Low complexity" evidence="1">
    <location>
        <begin position="1"/>
        <end position="13"/>
    </location>
</feature>
<keyword evidence="2" id="KW-0472">Membrane</keyword>
<feature type="compositionally biased region" description="Basic and acidic residues" evidence="1">
    <location>
        <begin position="14"/>
        <end position="26"/>
    </location>
</feature>
<reference evidence="3" key="1">
    <citation type="submission" date="2020-12" db="EMBL/GenBank/DDBJ databases">
        <title>PHA producing bacteria isolated from mangrove.</title>
        <authorList>
            <person name="Zheng W."/>
            <person name="Yu S."/>
            <person name="Huang Y."/>
        </authorList>
    </citation>
    <scope>NUCLEOTIDE SEQUENCE</scope>
    <source>
        <strain evidence="3">GN8-5</strain>
    </source>
</reference>
<keyword evidence="2" id="KW-0812">Transmembrane</keyword>
<dbReference type="InterPro" id="IPR046291">
    <property type="entry name" value="DUF6328"/>
</dbReference>
<sequence length="165" mass="18163">MSSMPAGDGAAGRSDGRGESSDERADRNWEEMMQELRVMQTGTQILTGFLLAVAFQPLFQELTESQRVLYILLVLLAATATILALAPVGMHRVLFGRRRKTELVHAANRIVKANLVVIAAVTVGVTMLIIDVTFTRTFALIAGGAGILAIICLWVLWPLFLRRRR</sequence>
<evidence type="ECO:0000313" key="3">
    <source>
        <dbReference type="EMBL" id="MBN8205607.1"/>
    </source>
</evidence>
<name>A0A939DWM9_9MICO</name>
<dbReference type="RefSeq" id="WP_206823318.1">
    <property type="nucleotide sequence ID" value="NZ_CP063379.1"/>
</dbReference>
<dbReference type="EMBL" id="JAEMWU010000001">
    <property type="protein sequence ID" value="MBN8205607.1"/>
    <property type="molecule type" value="Genomic_DNA"/>
</dbReference>
<feature type="region of interest" description="Disordered" evidence="1">
    <location>
        <begin position="1"/>
        <end position="26"/>
    </location>
</feature>
<dbReference type="Proteomes" id="UP000664385">
    <property type="component" value="Unassembled WGS sequence"/>
</dbReference>